<evidence type="ECO:0000256" key="2">
    <source>
        <dbReference type="SAM" id="MobiDB-lite"/>
    </source>
</evidence>
<dbReference type="PANTHER" id="PTHR22880:SF225">
    <property type="entry name" value="BROMODOMAIN-CONTAINING PROTEIN BET-1-RELATED"/>
    <property type="match status" value="1"/>
</dbReference>
<evidence type="ECO:0000256" key="1">
    <source>
        <dbReference type="SAM" id="Coils"/>
    </source>
</evidence>
<sequence>MDRALLAGAAAMGVGNAGAAATGIGNAVEARLKTPTGSRLAELRVVAAAMGIGNAVEGNAANASGFKKKKASTVQKGLSFDAEMIWMSKVPNDLWDNYNTKDRVKRFYEGTEAIYELSWGTSTSLMVHEKDFDGDVKETMKAVCFLADFRDSEELTLKAEKVVDPKKAAAAAGVKLLPSTRKAMVIELFLEHRCKEELQNSIQVYRQKHGKDATAETAQIETVAEAVQGPKPDAETSEVTNMDQTATTAAAAETAETTSQPASVPANESDKKQPKAKKNKEKEPASSSKLPAGKPSNQKEAKTEKKSQGSSKDTKTSKATETISAAKQAKIAKEEKWNKLVAEKIKQTQIEHGLIEPEASATQEVQDKQVDLGAPIKKEPGASKRSTEAPASEKIKKTSLDSQKSKSAESVTSSAANIDLGKQAKKEPGVSQPKTEAQASKKTALPKAVSSDSQKSKAAKSVANSSANMDASAAEATAGTKTPALVVATDMVSSEPATGSAAAGAPESSEFAAGSADAPPVPEPDVTDMFGPDSNVDTKVTEDNNSKALFTACDLVVPGIAVKKMKQAIDDNPGSLFVAVLGADLAKSYRAEKPGVSKMVLGDLNKYDESFWTRASTHLKKDQKFMEHCPVSLSPSEHYFYLEIPRDTPLGTGEKDFSNVTFGAYDMDGKLLDPPPEVYIVPHGRLGVLKGGLYNISDIRDPLTKADVAELAVETTRSHLDRKRRTLEAVEKEVEHKRMRQLSSLGELQEVEGKAVEKKDHLTKLLLAWRKVLEKMTDRNREEKDEGQPWVEFLTSLVGGANLEAPSIFLNKDMAYVDMITHIGGRINALQAQVNKATNEANRLSNRTLRKEAANTKLQEKLKRKVKAVFEEPEVVEEQKASKKYFRRRQQWHARRALRKGRRKEGKRGARKTMDDGVFPNELNQTRRSITIQDKLKVLELYDKLKAQKDEAAKGLLEPRPGGATRQVLKQHFEKMKKLKKDLAKSIQKECKAAFPDVVGGAQVWKWKRRSEAEAWHQLPEAVRSRAAATNNMWRSKLKLSLKGQHTGSTIPYQIQRELDLLIMEMTSGMSDVSERKEIVDVESIAETINSLIDDWNSSLDASVALVTEHNAKLQSDFEQGLLSAEAVLTAVQPVPVRIRYPTPSWIRWWKSSWGWTLLSRGGDEQGWLPYSHPDMAAARLDTKRLFSEDGCHKWLCLNYDQIWRNAFTLQKTRLLWKDRSSAGKKSSKKKMRARGDKKVHAIRGARRSITVLTSSWSDGRPGPFAYCLPEGRLSGAEMASWNKQNRGRSYSISSGSSTHFMCAESLAIILEQLYGPAFELQRKRYGLSLEDKGALLCDAWTGSYSKAGFENLDLKPSGQVAASVMSYPDIMHHSTLAWEEVSLDVFRAAWVVCGYVEMDHFAGSESPTVFDSVGAAKHILEPCGVLDGSTLMATPQYCPTMDWRIQDATDLEKFHSLPYEVAHAVVRTLCQHTHAYLAAKELHSNLIKGDPGMKKAKTKKSLDEMKRLEACDRFCVLNRRTGFVATADWLNKHIKVNSDGRPELKKPESKCNPWILTLRVKVEGLHVSLQLRPASNKPFRAIKCFDLRQGCEKTLLSALTSGYEHLFSSEDDESDHGSAGSLGEFDEGEKEDDDDSIPGDEAGLEGQMNAHMVDMQMDPAPETKAGSEDPGKVWVPQEAAMKDISTTVEKKSDKKSEDEENVISEQDMISVIHDKSGVKRQYVPPSYFERGSFCMLELKGLEKIPLASGFTLSCHTQSGQWHARWMREPPGSTQNFAPTWGIQRSELKALCMALVQLWDWYLSVHDDTEGKEHLKRLREYTDEILF</sequence>
<feature type="region of interest" description="Disordered" evidence="2">
    <location>
        <begin position="898"/>
        <end position="920"/>
    </location>
</feature>
<dbReference type="EMBL" id="CAMXCT020000715">
    <property type="protein sequence ID" value="CAL1135814.1"/>
    <property type="molecule type" value="Genomic_DNA"/>
</dbReference>
<feature type="compositionally biased region" description="Low complexity" evidence="2">
    <location>
        <begin position="245"/>
        <end position="258"/>
    </location>
</feature>
<gene>
    <name evidence="3" type="ORF">C1SCF055_LOCUS10134</name>
</gene>
<feature type="region of interest" description="Disordered" evidence="2">
    <location>
        <begin position="496"/>
        <end position="519"/>
    </location>
</feature>
<dbReference type="GO" id="GO:0000785">
    <property type="term" value="C:chromatin"/>
    <property type="evidence" value="ECO:0007669"/>
    <property type="project" value="TreeGrafter"/>
</dbReference>
<feature type="compositionally biased region" description="Polar residues" evidence="2">
    <location>
        <begin position="432"/>
        <end position="441"/>
    </location>
</feature>
<feature type="compositionally biased region" description="Basic residues" evidence="2">
    <location>
        <begin position="898"/>
        <end position="911"/>
    </location>
</feature>
<feature type="region of interest" description="Disordered" evidence="2">
    <location>
        <begin position="1660"/>
        <end position="1703"/>
    </location>
</feature>
<keyword evidence="1" id="KW-0175">Coiled coil</keyword>
<protein>
    <submittedName>
        <fullName evidence="3">Uncharacterized protein</fullName>
    </submittedName>
</protein>
<dbReference type="Proteomes" id="UP001152797">
    <property type="component" value="Unassembled WGS sequence"/>
</dbReference>
<feature type="compositionally biased region" description="Basic and acidic residues" evidence="2">
    <location>
        <begin position="297"/>
        <end position="318"/>
    </location>
</feature>
<evidence type="ECO:0000313" key="4">
    <source>
        <dbReference type="EMBL" id="CAL1135814.1"/>
    </source>
</evidence>
<dbReference type="GO" id="GO:0006338">
    <property type="term" value="P:chromatin remodeling"/>
    <property type="evidence" value="ECO:0007669"/>
    <property type="project" value="TreeGrafter"/>
</dbReference>
<evidence type="ECO:0000313" key="3">
    <source>
        <dbReference type="EMBL" id="CAI3982439.1"/>
    </source>
</evidence>
<proteinExistence type="predicted"/>
<accession>A0A9P1BZP9</accession>
<feature type="compositionally biased region" description="Basic and acidic residues" evidence="2">
    <location>
        <begin position="365"/>
        <end position="407"/>
    </location>
</feature>
<organism evidence="3">
    <name type="scientific">Cladocopium goreaui</name>
    <dbReference type="NCBI Taxonomy" id="2562237"/>
    <lineage>
        <taxon>Eukaryota</taxon>
        <taxon>Sar</taxon>
        <taxon>Alveolata</taxon>
        <taxon>Dinophyceae</taxon>
        <taxon>Suessiales</taxon>
        <taxon>Symbiodiniaceae</taxon>
        <taxon>Cladocopium</taxon>
    </lineage>
</organism>
<dbReference type="InterPro" id="IPR050935">
    <property type="entry name" value="Bromo_chromatin_reader"/>
</dbReference>
<feature type="compositionally biased region" description="Low complexity" evidence="2">
    <location>
        <begin position="496"/>
        <end position="516"/>
    </location>
</feature>
<keyword evidence="5" id="KW-1185">Reference proteome</keyword>
<dbReference type="PANTHER" id="PTHR22880">
    <property type="entry name" value="FALZ-RELATED BROMODOMAIN-CONTAINING PROTEINS"/>
    <property type="match status" value="1"/>
</dbReference>
<evidence type="ECO:0000313" key="5">
    <source>
        <dbReference type="Proteomes" id="UP001152797"/>
    </source>
</evidence>
<reference evidence="4" key="2">
    <citation type="submission" date="2024-04" db="EMBL/GenBank/DDBJ databases">
        <authorList>
            <person name="Chen Y."/>
            <person name="Shah S."/>
            <person name="Dougan E. K."/>
            <person name="Thang M."/>
            <person name="Chan C."/>
        </authorList>
    </citation>
    <scope>NUCLEOTIDE SEQUENCE [LARGE SCALE GENOMIC DNA]</scope>
</reference>
<feature type="compositionally biased region" description="Acidic residues" evidence="2">
    <location>
        <begin position="1625"/>
        <end position="1639"/>
    </location>
</feature>
<dbReference type="EMBL" id="CAMXCT030000715">
    <property type="protein sequence ID" value="CAL4769751.1"/>
    <property type="molecule type" value="Genomic_DNA"/>
</dbReference>
<comment type="caution">
    <text evidence="3">The sequence shown here is derived from an EMBL/GenBank/DDBJ whole genome shotgun (WGS) entry which is preliminary data.</text>
</comment>
<feature type="region of interest" description="Disordered" evidence="2">
    <location>
        <begin position="1609"/>
        <end position="1645"/>
    </location>
</feature>
<name>A0A9P1BZP9_9DINO</name>
<feature type="region of interest" description="Disordered" evidence="2">
    <location>
        <begin position="354"/>
        <end position="467"/>
    </location>
</feature>
<dbReference type="GO" id="GO:0005634">
    <property type="term" value="C:nucleus"/>
    <property type="evidence" value="ECO:0007669"/>
    <property type="project" value="TreeGrafter"/>
</dbReference>
<dbReference type="EMBL" id="CAMXCT010000715">
    <property type="protein sequence ID" value="CAI3982439.1"/>
    <property type="molecule type" value="Genomic_DNA"/>
</dbReference>
<feature type="coiled-coil region" evidence="1">
    <location>
        <begin position="713"/>
        <end position="740"/>
    </location>
</feature>
<reference evidence="3" key="1">
    <citation type="submission" date="2022-10" db="EMBL/GenBank/DDBJ databases">
        <authorList>
            <person name="Chen Y."/>
            <person name="Dougan E. K."/>
            <person name="Chan C."/>
            <person name="Rhodes N."/>
            <person name="Thang M."/>
        </authorList>
    </citation>
    <scope>NUCLEOTIDE SEQUENCE</scope>
</reference>
<feature type="region of interest" description="Disordered" evidence="2">
    <location>
        <begin position="224"/>
        <end position="336"/>
    </location>
</feature>
<feature type="compositionally biased region" description="Basic and acidic residues" evidence="2">
    <location>
        <begin position="1689"/>
        <end position="1698"/>
    </location>
</feature>
<dbReference type="GO" id="GO:0006355">
    <property type="term" value="P:regulation of DNA-templated transcription"/>
    <property type="evidence" value="ECO:0007669"/>
    <property type="project" value="TreeGrafter"/>
</dbReference>